<proteinExistence type="predicted"/>
<evidence type="ECO:0000256" key="1">
    <source>
        <dbReference type="ARBA" id="ARBA00022741"/>
    </source>
</evidence>
<organism evidence="3 4">
    <name type="scientific">Eiseniibacteriota bacterium</name>
    <dbReference type="NCBI Taxonomy" id="2212470"/>
    <lineage>
        <taxon>Bacteria</taxon>
        <taxon>Candidatus Eiseniibacteriota</taxon>
    </lineage>
</organism>
<dbReference type="EMBL" id="VBPB01000008">
    <property type="protein sequence ID" value="TMQ74179.1"/>
    <property type="molecule type" value="Genomic_DNA"/>
</dbReference>
<comment type="caution">
    <text evidence="3">The sequence shown here is derived from an EMBL/GenBank/DDBJ whole genome shotgun (WGS) entry which is preliminary data.</text>
</comment>
<dbReference type="PANTHER" id="PTHR11772">
    <property type="entry name" value="ASPARAGINE SYNTHETASE"/>
    <property type="match status" value="1"/>
</dbReference>
<name>A0A538UEN0_UNCEI</name>
<dbReference type="InterPro" id="IPR050795">
    <property type="entry name" value="Asn_Synthetase"/>
</dbReference>
<dbReference type="GO" id="GO:0004066">
    <property type="term" value="F:asparagine synthase (glutamine-hydrolyzing) activity"/>
    <property type="evidence" value="ECO:0007669"/>
    <property type="project" value="TreeGrafter"/>
</dbReference>
<dbReference type="Gene3D" id="3.60.20.10">
    <property type="entry name" value="Glutamine Phosphoribosylpyrophosphate, subunit 1, domain 1"/>
    <property type="match status" value="1"/>
</dbReference>
<dbReference type="PANTHER" id="PTHR11772:SF2">
    <property type="entry name" value="ASPARAGINE SYNTHETASE [GLUTAMINE-HYDROLYZING]"/>
    <property type="match status" value="1"/>
</dbReference>
<dbReference type="Proteomes" id="UP000319771">
    <property type="component" value="Unassembled WGS sequence"/>
</dbReference>
<dbReference type="GO" id="GO:0005524">
    <property type="term" value="F:ATP binding"/>
    <property type="evidence" value="ECO:0007669"/>
    <property type="project" value="UniProtKB-KW"/>
</dbReference>
<evidence type="ECO:0000313" key="4">
    <source>
        <dbReference type="Proteomes" id="UP000319771"/>
    </source>
</evidence>
<dbReference type="SUPFAM" id="SSF56235">
    <property type="entry name" value="N-terminal nucleophile aminohydrolases (Ntn hydrolases)"/>
    <property type="match status" value="1"/>
</dbReference>
<keyword evidence="1" id="KW-0547">Nucleotide-binding</keyword>
<evidence type="ECO:0000256" key="2">
    <source>
        <dbReference type="ARBA" id="ARBA00022840"/>
    </source>
</evidence>
<sequence>MTRTSCASARGEIYYHQTLRTQFPDYPFKTASIGVIPLYLGRDAHGNLHVASELKALVGFCRHLEDFPPGHYLTSGMERPARYYHPGWRRYEDVAGMPLDLARLRGALEAAVHQPLMCDVPYGALAVPR</sequence>
<dbReference type="GO" id="GO:0006529">
    <property type="term" value="P:asparagine biosynthetic process"/>
    <property type="evidence" value="ECO:0007669"/>
    <property type="project" value="TreeGrafter"/>
</dbReference>
<dbReference type="InterPro" id="IPR029055">
    <property type="entry name" value="Ntn_hydrolases_N"/>
</dbReference>
<accession>A0A538UEN0</accession>
<gene>
    <name evidence="3" type="ORF">E6K81_00855</name>
</gene>
<dbReference type="AlphaFoldDB" id="A0A538UEN0"/>
<keyword evidence="2" id="KW-0067">ATP-binding</keyword>
<protein>
    <submittedName>
        <fullName evidence="3">Uncharacterized protein</fullName>
    </submittedName>
</protein>
<evidence type="ECO:0000313" key="3">
    <source>
        <dbReference type="EMBL" id="TMQ74179.1"/>
    </source>
</evidence>
<reference evidence="3 4" key="1">
    <citation type="journal article" date="2019" name="Nat. Microbiol.">
        <title>Mediterranean grassland soil C-N compound turnover is dependent on rainfall and depth, and is mediated by genomically divergent microorganisms.</title>
        <authorList>
            <person name="Diamond S."/>
            <person name="Andeer P.F."/>
            <person name="Li Z."/>
            <person name="Crits-Christoph A."/>
            <person name="Burstein D."/>
            <person name="Anantharaman K."/>
            <person name="Lane K.R."/>
            <person name="Thomas B.C."/>
            <person name="Pan C."/>
            <person name="Northen T.R."/>
            <person name="Banfield J.F."/>
        </authorList>
    </citation>
    <scope>NUCLEOTIDE SEQUENCE [LARGE SCALE GENOMIC DNA]</scope>
    <source>
        <strain evidence="3">WS_11</strain>
    </source>
</reference>